<dbReference type="Proteomes" id="UP000234275">
    <property type="component" value="Unassembled WGS sequence"/>
</dbReference>
<accession>A0A2I2GB66</accession>
<dbReference type="AlphaFoldDB" id="A0A2I2GB66"/>
<dbReference type="Pfam" id="PF14388">
    <property type="entry name" value="DUF4419"/>
    <property type="match status" value="1"/>
</dbReference>
<organism evidence="1 2">
    <name type="scientific">Aspergillus steynii IBT 23096</name>
    <dbReference type="NCBI Taxonomy" id="1392250"/>
    <lineage>
        <taxon>Eukaryota</taxon>
        <taxon>Fungi</taxon>
        <taxon>Dikarya</taxon>
        <taxon>Ascomycota</taxon>
        <taxon>Pezizomycotina</taxon>
        <taxon>Eurotiomycetes</taxon>
        <taxon>Eurotiomycetidae</taxon>
        <taxon>Eurotiales</taxon>
        <taxon>Aspergillaceae</taxon>
        <taxon>Aspergillus</taxon>
        <taxon>Aspergillus subgen. Circumdati</taxon>
    </lineage>
</organism>
<evidence type="ECO:0008006" key="3">
    <source>
        <dbReference type="Google" id="ProtNLM"/>
    </source>
</evidence>
<sequence length="403" mass="45610">MPITLTTASHSPRKWQGRRVSTSEELLTRSCPDDQRQSQRLIRSSFPRRFFRDNNVSASKHGFVWAVFDAYSNHHNLTIRPEDVWFSILTQLSFFINAHAEELRSFFVSHEGQKELEVIQNATMEDADFGAMALEMTRLIEKNVVDEELRAWIMPTFTTTTESDNVVAAILMMGTMQSYFSYKMTLTCGIPCVTLLGEKDDWNQLVNKLDKLHQLGDQPARFAQLLRPVLNHFVASFENPTSPTVLDFWNRCAHKENMGSGPDYLCGWISVFCFWDEGGGLLHREPIQNASSPEFQARNSKLGLEDALSRRIDTDDVPSGFASVPVTVEDTRNNKTYKTVMLAGLVGIQATSSGDITIAPPTEAPGLDSIQPLSGWWMYEKRSAVEAKIRQYWNGWLDPLSGK</sequence>
<keyword evidence="2" id="KW-1185">Reference proteome</keyword>
<dbReference type="VEuPathDB" id="FungiDB:P170DRAFT_454715"/>
<dbReference type="InterPro" id="IPR025533">
    <property type="entry name" value="DUF4419"/>
</dbReference>
<dbReference type="EMBL" id="MSFO01000003">
    <property type="protein sequence ID" value="PLB50087.1"/>
    <property type="molecule type" value="Genomic_DNA"/>
</dbReference>
<dbReference type="OrthoDB" id="9978173at2759"/>
<name>A0A2I2GB66_9EURO</name>
<dbReference type="RefSeq" id="XP_024705389.1">
    <property type="nucleotide sequence ID" value="XM_024851469.1"/>
</dbReference>
<dbReference type="PANTHER" id="PTHR31252">
    <property type="entry name" value="DUF4419 DOMAIN-CONTAINING PROTEIN"/>
    <property type="match status" value="1"/>
</dbReference>
<dbReference type="GeneID" id="36559168"/>
<dbReference type="STRING" id="1392250.A0A2I2GB66"/>
<evidence type="ECO:0000313" key="2">
    <source>
        <dbReference type="Proteomes" id="UP000234275"/>
    </source>
</evidence>
<comment type="caution">
    <text evidence="1">The sequence shown here is derived from an EMBL/GenBank/DDBJ whole genome shotgun (WGS) entry which is preliminary data.</text>
</comment>
<reference evidence="1 2" key="1">
    <citation type="submission" date="2016-12" db="EMBL/GenBank/DDBJ databases">
        <title>The genomes of Aspergillus section Nigri reveals drivers in fungal speciation.</title>
        <authorList>
            <consortium name="DOE Joint Genome Institute"/>
            <person name="Vesth T.C."/>
            <person name="Nybo J."/>
            <person name="Theobald S."/>
            <person name="Brandl J."/>
            <person name="Frisvad J.C."/>
            <person name="Nielsen K.F."/>
            <person name="Lyhne E.K."/>
            <person name="Kogle M.E."/>
            <person name="Kuo A."/>
            <person name="Riley R."/>
            <person name="Clum A."/>
            <person name="Nolan M."/>
            <person name="Lipzen A."/>
            <person name="Salamov A."/>
            <person name="Henrissat B."/>
            <person name="Wiebenga A."/>
            <person name="De Vries R.P."/>
            <person name="Grigoriev I.V."/>
            <person name="Mortensen U.H."/>
            <person name="Andersen M.R."/>
            <person name="Baker S.E."/>
        </authorList>
    </citation>
    <scope>NUCLEOTIDE SEQUENCE [LARGE SCALE GENOMIC DNA]</scope>
    <source>
        <strain evidence="1 2">IBT 23096</strain>
    </source>
</reference>
<proteinExistence type="predicted"/>
<protein>
    <recommendedName>
        <fullName evidence="3">DUF4419 domain-containing protein</fullName>
    </recommendedName>
</protein>
<evidence type="ECO:0000313" key="1">
    <source>
        <dbReference type="EMBL" id="PLB50087.1"/>
    </source>
</evidence>
<gene>
    <name evidence="1" type="ORF">P170DRAFT_454715</name>
</gene>
<dbReference type="PANTHER" id="PTHR31252:SF11">
    <property type="entry name" value="DUF4419 DOMAIN-CONTAINING PROTEIN"/>
    <property type="match status" value="1"/>
</dbReference>